<keyword evidence="3" id="KW-1185">Reference proteome</keyword>
<dbReference type="KEGG" id="ehx:EMIHUDRAFT_122745"/>
<reference evidence="3" key="1">
    <citation type="journal article" date="2013" name="Nature">
        <title>Pan genome of the phytoplankton Emiliania underpins its global distribution.</title>
        <authorList>
            <person name="Read B.A."/>
            <person name="Kegel J."/>
            <person name="Klute M.J."/>
            <person name="Kuo A."/>
            <person name="Lefebvre S.C."/>
            <person name="Maumus F."/>
            <person name="Mayer C."/>
            <person name="Miller J."/>
            <person name="Monier A."/>
            <person name="Salamov A."/>
            <person name="Young J."/>
            <person name="Aguilar M."/>
            <person name="Claverie J.M."/>
            <person name="Frickenhaus S."/>
            <person name="Gonzalez K."/>
            <person name="Herman E.K."/>
            <person name="Lin Y.C."/>
            <person name="Napier J."/>
            <person name="Ogata H."/>
            <person name="Sarno A.F."/>
            <person name="Shmutz J."/>
            <person name="Schroeder D."/>
            <person name="de Vargas C."/>
            <person name="Verret F."/>
            <person name="von Dassow P."/>
            <person name="Valentin K."/>
            <person name="Van de Peer Y."/>
            <person name="Wheeler G."/>
            <person name="Dacks J.B."/>
            <person name="Delwiche C.F."/>
            <person name="Dyhrman S.T."/>
            <person name="Glockner G."/>
            <person name="John U."/>
            <person name="Richards T."/>
            <person name="Worden A.Z."/>
            <person name="Zhang X."/>
            <person name="Grigoriev I.V."/>
            <person name="Allen A.E."/>
            <person name="Bidle K."/>
            <person name="Borodovsky M."/>
            <person name="Bowler C."/>
            <person name="Brownlee C."/>
            <person name="Cock J.M."/>
            <person name="Elias M."/>
            <person name="Gladyshev V.N."/>
            <person name="Groth M."/>
            <person name="Guda C."/>
            <person name="Hadaegh A."/>
            <person name="Iglesias-Rodriguez M.D."/>
            <person name="Jenkins J."/>
            <person name="Jones B.M."/>
            <person name="Lawson T."/>
            <person name="Leese F."/>
            <person name="Lindquist E."/>
            <person name="Lobanov A."/>
            <person name="Lomsadze A."/>
            <person name="Malik S.B."/>
            <person name="Marsh M.E."/>
            <person name="Mackinder L."/>
            <person name="Mock T."/>
            <person name="Mueller-Roeber B."/>
            <person name="Pagarete A."/>
            <person name="Parker M."/>
            <person name="Probert I."/>
            <person name="Quesneville H."/>
            <person name="Raines C."/>
            <person name="Rensing S.A."/>
            <person name="Riano-Pachon D.M."/>
            <person name="Richier S."/>
            <person name="Rokitta S."/>
            <person name="Shiraiwa Y."/>
            <person name="Soanes D.M."/>
            <person name="van der Giezen M."/>
            <person name="Wahlund T.M."/>
            <person name="Williams B."/>
            <person name="Wilson W."/>
            <person name="Wolfe G."/>
            <person name="Wurch L.L."/>
        </authorList>
    </citation>
    <scope>NUCLEOTIDE SEQUENCE</scope>
</reference>
<protein>
    <submittedName>
        <fullName evidence="2">Uncharacterized protein</fullName>
    </submittedName>
</protein>
<proteinExistence type="predicted"/>
<evidence type="ECO:0000313" key="3">
    <source>
        <dbReference type="Proteomes" id="UP000013827"/>
    </source>
</evidence>
<organism evidence="2 3">
    <name type="scientific">Emiliania huxleyi (strain CCMP1516)</name>
    <dbReference type="NCBI Taxonomy" id="280463"/>
    <lineage>
        <taxon>Eukaryota</taxon>
        <taxon>Haptista</taxon>
        <taxon>Haptophyta</taxon>
        <taxon>Prymnesiophyceae</taxon>
        <taxon>Isochrysidales</taxon>
        <taxon>Noelaerhabdaceae</taxon>
        <taxon>Emiliania</taxon>
    </lineage>
</organism>
<sequence length="314" mass="32324">MRSALQCVEAVAGVARPVAVEALVSGACARLVARVPQMAPGAAEALLCEVVGAGALSDEALAPAAHALIERAPSVPAVVIEAAAVGGAVLLASLPVGAKRRIIEAAPERFIHQLFPLLMEYIAPTRHTRVLSDVLGLSRQLPAERRSAIAPLSALLSLAPVYQELLKLSHDVYKNTLDVFIAMLRCDVLMAIIDAPAPAPVGARARPPAGGVPAAAPRAAAANLSEWDPAHTLVACLDLCCRRGEADRKLLRQVLSYLAAQGLPPVADLPSLTPPKPPKEPPRKKQRGGRGGRGAAAAEAAVAAAAAAADVTLD</sequence>
<accession>A0A0D3KG00</accession>
<evidence type="ECO:0000256" key="1">
    <source>
        <dbReference type="SAM" id="MobiDB-lite"/>
    </source>
</evidence>
<dbReference type="PANTHER" id="PTHR13503:SF3">
    <property type="entry name" value="NEGATIVE ELONGATION FACTOR B"/>
    <property type="match status" value="1"/>
</dbReference>
<dbReference type="HOGENOM" id="CLU_886910_0_0_1"/>
<dbReference type="AlphaFoldDB" id="A0A0D3KG00"/>
<dbReference type="GO" id="GO:0045892">
    <property type="term" value="P:negative regulation of DNA-templated transcription"/>
    <property type="evidence" value="ECO:0007669"/>
    <property type="project" value="InterPro"/>
</dbReference>
<dbReference type="RefSeq" id="XP_005787114.1">
    <property type="nucleotide sequence ID" value="XM_005787057.1"/>
</dbReference>
<name>A0A0D3KG00_EMIH1</name>
<dbReference type="GeneID" id="17279957"/>
<dbReference type="EnsemblProtists" id="EOD34685">
    <property type="protein sequence ID" value="EOD34685"/>
    <property type="gene ID" value="EMIHUDRAFT_122745"/>
</dbReference>
<dbReference type="PaxDb" id="2903-EOD34685"/>
<feature type="region of interest" description="Disordered" evidence="1">
    <location>
        <begin position="266"/>
        <end position="297"/>
    </location>
</feature>
<dbReference type="InterPro" id="IPR010405">
    <property type="entry name" value="COBRA1"/>
</dbReference>
<evidence type="ECO:0000313" key="2">
    <source>
        <dbReference type="EnsemblProtists" id="EOD34685"/>
    </source>
</evidence>
<dbReference type="PANTHER" id="PTHR13503">
    <property type="entry name" value="NEGATIVE ELONGATION FACTOR COMPLEX MEMBER B"/>
    <property type="match status" value="1"/>
</dbReference>
<reference evidence="2" key="2">
    <citation type="submission" date="2024-10" db="UniProtKB">
        <authorList>
            <consortium name="EnsemblProtists"/>
        </authorList>
    </citation>
    <scope>IDENTIFICATION</scope>
</reference>
<dbReference type="Proteomes" id="UP000013827">
    <property type="component" value="Unassembled WGS sequence"/>
</dbReference>
<dbReference type="GO" id="GO:0005634">
    <property type="term" value="C:nucleus"/>
    <property type="evidence" value="ECO:0007669"/>
    <property type="project" value="InterPro"/>
</dbReference>